<evidence type="ECO:0000313" key="1">
    <source>
        <dbReference type="Proteomes" id="UP000050741"/>
    </source>
</evidence>
<sequence length="85" mass="9818">MSSFSYLVKRIRQTPVSASIKQLVIPKDYKIYKISAAVQKPFLLVDSGIYNESGRERQQSSEIRLRHDSDFIRILSMNILWDNAG</sequence>
<reference evidence="1" key="1">
    <citation type="submission" date="2014-05" db="EMBL/GenBank/DDBJ databases">
        <title>The genome and life-stage specific transcriptomes of Globodera pallida elucidate key aspects of plant parasitism by a cyst nematode.</title>
        <authorList>
            <person name="Cotton J.A."/>
            <person name="Lilley C.J."/>
            <person name="Jones L.M."/>
            <person name="Kikuchi T."/>
            <person name="Reid A.J."/>
            <person name="Thorpe P."/>
            <person name="Tsai I.J."/>
            <person name="Beasley H."/>
            <person name="Blok V."/>
            <person name="Cock P.J.A."/>
            <person name="Van den Akker S.E."/>
            <person name="Holroyd N."/>
            <person name="Hunt M."/>
            <person name="Mantelin S."/>
            <person name="Naghra H."/>
            <person name="Pain A."/>
            <person name="Palomares-Rius J.E."/>
            <person name="Zarowiecki M."/>
            <person name="Berriman M."/>
            <person name="Jones J.T."/>
            <person name="Urwin P.E."/>
        </authorList>
    </citation>
    <scope>NUCLEOTIDE SEQUENCE [LARGE SCALE GENOMIC DNA]</scope>
    <source>
        <strain evidence="1">Lindley</strain>
    </source>
</reference>
<name>A0A183CGQ6_GLOPA</name>
<dbReference type="Proteomes" id="UP000050741">
    <property type="component" value="Unassembled WGS sequence"/>
</dbReference>
<dbReference type="WBParaSite" id="GPLIN_001206100">
    <property type="protein sequence ID" value="GPLIN_001206100"/>
    <property type="gene ID" value="GPLIN_001206100"/>
</dbReference>
<proteinExistence type="predicted"/>
<organism evidence="1 2">
    <name type="scientific">Globodera pallida</name>
    <name type="common">Potato cyst nematode worm</name>
    <name type="synonym">Heterodera pallida</name>
    <dbReference type="NCBI Taxonomy" id="36090"/>
    <lineage>
        <taxon>Eukaryota</taxon>
        <taxon>Metazoa</taxon>
        <taxon>Ecdysozoa</taxon>
        <taxon>Nematoda</taxon>
        <taxon>Chromadorea</taxon>
        <taxon>Rhabditida</taxon>
        <taxon>Tylenchina</taxon>
        <taxon>Tylenchomorpha</taxon>
        <taxon>Tylenchoidea</taxon>
        <taxon>Heteroderidae</taxon>
        <taxon>Heteroderinae</taxon>
        <taxon>Globodera</taxon>
    </lineage>
</organism>
<protein>
    <submittedName>
        <fullName evidence="2">Cytoplasmic protein</fullName>
    </submittedName>
</protein>
<accession>A0A183CGQ6</accession>
<evidence type="ECO:0000313" key="2">
    <source>
        <dbReference type="WBParaSite" id="GPLIN_001206100"/>
    </source>
</evidence>
<dbReference type="AlphaFoldDB" id="A0A183CGQ6"/>
<keyword evidence="1" id="KW-1185">Reference proteome</keyword>
<reference evidence="2" key="2">
    <citation type="submission" date="2016-06" db="UniProtKB">
        <authorList>
            <consortium name="WormBaseParasite"/>
        </authorList>
    </citation>
    <scope>IDENTIFICATION</scope>
</reference>